<organism evidence="2 3">
    <name type="scientific">Hyphomicrobium denitrificans (strain ATCC 51888 / DSM 1869 / NCIMB 11706 / TK 0415)</name>
    <dbReference type="NCBI Taxonomy" id="582899"/>
    <lineage>
        <taxon>Bacteria</taxon>
        <taxon>Pseudomonadati</taxon>
        <taxon>Pseudomonadota</taxon>
        <taxon>Alphaproteobacteria</taxon>
        <taxon>Hyphomicrobiales</taxon>
        <taxon>Hyphomicrobiaceae</taxon>
        <taxon>Hyphomicrobium</taxon>
    </lineage>
</organism>
<keyword evidence="3" id="KW-1185">Reference proteome</keyword>
<dbReference type="SUPFAM" id="SSF50800">
    <property type="entry name" value="PK beta-barrel domain-like"/>
    <property type="match status" value="1"/>
</dbReference>
<dbReference type="GO" id="GO:0030170">
    <property type="term" value="F:pyridoxal phosphate binding"/>
    <property type="evidence" value="ECO:0007669"/>
    <property type="project" value="InterPro"/>
</dbReference>
<dbReference type="InterPro" id="IPR011037">
    <property type="entry name" value="Pyrv_Knase-like_insert_dom_sf"/>
</dbReference>
<sequence length="224" mass="25169">MNTGEIVAIGPQRAPTGIFKRATAGPWHVASDGLLGDHQGDRKNHGGPEKAIHQYPADSYAVWRSEYPSLIPVLEQGAAFGENLCLPLMTEETVCVGDIYRIGEVLLQISQGRQPCWKLNLKFDRPDMAWLVQKTGRTGWYYRVLKSGRIEPGSTVDLVERPHPHWTIARLNAVIASRSLAREELSEMAALSVLAESWRNLARRRLESREVESWSKRLGQNTET</sequence>
<accession>D8JZ69</accession>
<dbReference type="PROSITE" id="PS51340">
    <property type="entry name" value="MOSC"/>
    <property type="match status" value="1"/>
</dbReference>
<dbReference type="Pfam" id="PF03475">
    <property type="entry name" value="YiiM_3-alpha"/>
    <property type="match status" value="1"/>
</dbReference>
<dbReference type="Gene3D" id="2.40.33.20">
    <property type="entry name" value="PK beta-barrel domain-like"/>
    <property type="match status" value="1"/>
</dbReference>
<dbReference type="InterPro" id="IPR052353">
    <property type="entry name" value="Benzoxazolinone_Detox_Enz"/>
</dbReference>
<evidence type="ECO:0000313" key="3">
    <source>
        <dbReference type="Proteomes" id="UP000002033"/>
    </source>
</evidence>
<dbReference type="Proteomes" id="UP000002033">
    <property type="component" value="Chromosome"/>
</dbReference>
<dbReference type="EMBL" id="CP002083">
    <property type="protein sequence ID" value="ADJ23671.1"/>
    <property type="molecule type" value="Genomic_DNA"/>
</dbReference>
<dbReference type="PANTHER" id="PTHR30212">
    <property type="entry name" value="PROTEIN YIIM"/>
    <property type="match status" value="1"/>
</dbReference>
<proteinExistence type="predicted"/>
<dbReference type="AlphaFoldDB" id="D8JZ69"/>
<protein>
    <submittedName>
        <fullName evidence="2">MOSC domain containing protein</fullName>
    </submittedName>
</protein>
<evidence type="ECO:0000259" key="1">
    <source>
        <dbReference type="PROSITE" id="PS51340"/>
    </source>
</evidence>
<dbReference type="PANTHER" id="PTHR30212:SF2">
    <property type="entry name" value="PROTEIN YIIM"/>
    <property type="match status" value="1"/>
</dbReference>
<gene>
    <name evidence="2" type="ordered locus">Hden_1868</name>
</gene>
<dbReference type="InterPro" id="IPR005163">
    <property type="entry name" value="Tri_helical_YiiM-like"/>
</dbReference>
<dbReference type="InterPro" id="IPR005302">
    <property type="entry name" value="MoCF_Sase_C"/>
</dbReference>
<reference evidence="3" key="1">
    <citation type="journal article" date="2011" name="J. Bacteriol.">
        <title>Genome sequences of eight morphologically diverse alphaproteobacteria.</title>
        <authorList>
            <consortium name="US DOE Joint Genome Institute"/>
            <person name="Brown P.J."/>
            <person name="Kysela D.T."/>
            <person name="Buechlein A."/>
            <person name="Hemmerich C."/>
            <person name="Brun Y.V."/>
        </authorList>
    </citation>
    <scope>NUCLEOTIDE SEQUENCE [LARGE SCALE GENOMIC DNA]</scope>
    <source>
        <strain evidence="3">ATCC 51888 / DSM 1869 / NCIB 11706 / TK 0415</strain>
    </source>
</reference>
<dbReference type="KEGG" id="hdn:Hden_1868"/>
<name>D8JZ69_HYPDA</name>
<dbReference type="OrthoDB" id="9786134at2"/>
<dbReference type="Pfam" id="PF03473">
    <property type="entry name" value="MOSC"/>
    <property type="match status" value="1"/>
</dbReference>
<dbReference type="eggNOG" id="COG2258">
    <property type="taxonomic scope" value="Bacteria"/>
</dbReference>
<dbReference type="STRING" id="582899.Hden_1868"/>
<evidence type="ECO:0000313" key="2">
    <source>
        <dbReference type="EMBL" id="ADJ23671.1"/>
    </source>
</evidence>
<dbReference type="GO" id="GO:0030151">
    <property type="term" value="F:molybdenum ion binding"/>
    <property type="evidence" value="ECO:0007669"/>
    <property type="project" value="InterPro"/>
</dbReference>
<dbReference type="GO" id="GO:0003824">
    <property type="term" value="F:catalytic activity"/>
    <property type="evidence" value="ECO:0007669"/>
    <property type="project" value="InterPro"/>
</dbReference>
<dbReference type="HOGENOM" id="CLU_082566_1_1_5"/>
<feature type="domain" description="MOSC" evidence="1">
    <location>
        <begin position="21"/>
        <end position="159"/>
    </location>
</feature>